<reference evidence="2" key="1">
    <citation type="journal article" date="2024" name="Proc. Natl. Acad. Sci. U.S.A.">
        <title>Extraordinary preservation of gene collinearity over three hundred million years revealed in homosporous lycophytes.</title>
        <authorList>
            <person name="Li C."/>
            <person name="Wickell D."/>
            <person name="Kuo L.Y."/>
            <person name="Chen X."/>
            <person name="Nie B."/>
            <person name="Liao X."/>
            <person name="Peng D."/>
            <person name="Ji J."/>
            <person name="Jenkins J."/>
            <person name="Williams M."/>
            <person name="Shu S."/>
            <person name="Plott C."/>
            <person name="Barry K."/>
            <person name="Rajasekar S."/>
            <person name="Grimwood J."/>
            <person name="Han X."/>
            <person name="Sun S."/>
            <person name="Hou Z."/>
            <person name="He W."/>
            <person name="Dai G."/>
            <person name="Sun C."/>
            <person name="Schmutz J."/>
            <person name="Leebens-Mack J.H."/>
            <person name="Li F.W."/>
            <person name="Wang L."/>
        </authorList>
    </citation>
    <scope>NUCLEOTIDE SEQUENCE [LARGE SCALE GENOMIC DNA]</scope>
    <source>
        <strain evidence="2">cv. PW_Plant_1</strain>
    </source>
</reference>
<proteinExistence type="predicted"/>
<protein>
    <submittedName>
        <fullName evidence="1">Uncharacterized protein</fullName>
    </submittedName>
</protein>
<accession>A0ACC2EDR2</accession>
<sequence>MAFGRRFVGPLLAKVKESTGIVGLPVVPDARDKLIGLYVQTLTAVQAIPETAYYRKSVEKFTRFRLGVCQEEQDWEKIEERIGGGQVEQLIEQAQDELQLIPKMAEWKPWEVPENHVIETIEDDTPIPSHVPTHRPFWGTLDIADDGGKGSDSQQEVMQRNPSSDGMPKAKKTCKRDS</sequence>
<evidence type="ECO:0000313" key="1">
    <source>
        <dbReference type="EMBL" id="KAJ7564548.1"/>
    </source>
</evidence>
<dbReference type="EMBL" id="CM055093">
    <property type="protein sequence ID" value="KAJ7564548.1"/>
    <property type="molecule type" value="Genomic_DNA"/>
</dbReference>
<organism evidence="1 2">
    <name type="scientific">Diphasiastrum complanatum</name>
    <name type="common">Issler's clubmoss</name>
    <name type="synonym">Lycopodium complanatum</name>
    <dbReference type="NCBI Taxonomy" id="34168"/>
    <lineage>
        <taxon>Eukaryota</taxon>
        <taxon>Viridiplantae</taxon>
        <taxon>Streptophyta</taxon>
        <taxon>Embryophyta</taxon>
        <taxon>Tracheophyta</taxon>
        <taxon>Lycopodiopsida</taxon>
        <taxon>Lycopodiales</taxon>
        <taxon>Lycopodiaceae</taxon>
        <taxon>Lycopodioideae</taxon>
        <taxon>Diphasiastrum</taxon>
    </lineage>
</organism>
<gene>
    <name evidence="1" type="ORF">O6H91_02G022000</name>
</gene>
<comment type="caution">
    <text evidence="1">The sequence shown here is derived from an EMBL/GenBank/DDBJ whole genome shotgun (WGS) entry which is preliminary data.</text>
</comment>
<dbReference type="Proteomes" id="UP001162992">
    <property type="component" value="Chromosome 2"/>
</dbReference>
<keyword evidence="2" id="KW-1185">Reference proteome</keyword>
<name>A0ACC2EDR2_DIPCM</name>
<evidence type="ECO:0000313" key="2">
    <source>
        <dbReference type="Proteomes" id="UP001162992"/>
    </source>
</evidence>